<dbReference type="InParanoid" id="A0A369JNJ6"/>
<evidence type="ECO:0000313" key="1">
    <source>
        <dbReference type="EMBL" id="RDB23438.1"/>
    </source>
</evidence>
<gene>
    <name evidence="1" type="ORF">Hypma_009457</name>
</gene>
<evidence type="ECO:0008006" key="3">
    <source>
        <dbReference type="Google" id="ProtNLM"/>
    </source>
</evidence>
<proteinExistence type="predicted"/>
<reference evidence="1" key="1">
    <citation type="submission" date="2018-04" db="EMBL/GenBank/DDBJ databases">
        <title>Whole genome sequencing of Hypsizygus marmoreus.</title>
        <authorList>
            <person name="Choi I.-G."/>
            <person name="Min B."/>
            <person name="Kim J.-G."/>
            <person name="Kim S."/>
            <person name="Oh Y.-L."/>
            <person name="Kong W.-S."/>
            <person name="Park H."/>
            <person name="Jeong J."/>
            <person name="Song E.-S."/>
        </authorList>
    </citation>
    <scope>NUCLEOTIDE SEQUENCE [LARGE SCALE GENOMIC DNA]</scope>
    <source>
        <strain evidence="1">51987-8</strain>
    </source>
</reference>
<sequence>MLKAAEALRSFAFESYGADGDVVDDVFLGGMFPPGINALKLRWGFGRSSVPPAFKESFVACFAQLPNLTTLILELDFEKAANDTNFMVRTMKAIDLSWVNRCLHRRLRATKALVDACPTLETAGRERHRQLGVRQAYLQGDWGWGSQDRADFVERGMDGG</sequence>
<keyword evidence="2" id="KW-1185">Reference proteome</keyword>
<dbReference type="AlphaFoldDB" id="A0A369JNJ6"/>
<protein>
    <recommendedName>
        <fullName evidence="3">F-box domain-containing protein</fullName>
    </recommendedName>
</protein>
<accession>A0A369JNJ6</accession>
<comment type="caution">
    <text evidence="1">The sequence shown here is derived from an EMBL/GenBank/DDBJ whole genome shotgun (WGS) entry which is preliminary data.</text>
</comment>
<organism evidence="1 2">
    <name type="scientific">Hypsizygus marmoreus</name>
    <name type="common">White beech mushroom</name>
    <name type="synonym">Agaricus marmoreus</name>
    <dbReference type="NCBI Taxonomy" id="39966"/>
    <lineage>
        <taxon>Eukaryota</taxon>
        <taxon>Fungi</taxon>
        <taxon>Dikarya</taxon>
        <taxon>Basidiomycota</taxon>
        <taxon>Agaricomycotina</taxon>
        <taxon>Agaricomycetes</taxon>
        <taxon>Agaricomycetidae</taxon>
        <taxon>Agaricales</taxon>
        <taxon>Tricholomatineae</taxon>
        <taxon>Lyophyllaceae</taxon>
        <taxon>Hypsizygus</taxon>
    </lineage>
</organism>
<dbReference type="Proteomes" id="UP000076154">
    <property type="component" value="Unassembled WGS sequence"/>
</dbReference>
<dbReference type="EMBL" id="LUEZ02000046">
    <property type="protein sequence ID" value="RDB23438.1"/>
    <property type="molecule type" value="Genomic_DNA"/>
</dbReference>
<name>A0A369JNJ6_HYPMA</name>
<evidence type="ECO:0000313" key="2">
    <source>
        <dbReference type="Proteomes" id="UP000076154"/>
    </source>
</evidence>